<protein>
    <submittedName>
        <fullName evidence="1">Unnamed protein product</fullName>
    </submittedName>
</protein>
<accession>A0ACB5U3E1</accession>
<evidence type="ECO:0000313" key="2">
    <source>
        <dbReference type="Proteomes" id="UP001165064"/>
    </source>
</evidence>
<organism evidence="1 2">
    <name type="scientific">Ambrosiozyma monospora</name>
    <name type="common">Yeast</name>
    <name type="synonym">Endomycopsis monosporus</name>
    <dbReference type="NCBI Taxonomy" id="43982"/>
    <lineage>
        <taxon>Eukaryota</taxon>
        <taxon>Fungi</taxon>
        <taxon>Dikarya</taxon>
        <taxon>Ascomycota</taxon>
        <taxon>Saccharomycotina</taxon>
        <taxon>Pichiomycetes</taxon>
        <taxon>Pichiales</taxon>
        <taxon>Pichiaceae</taxon>
        <taxon>Ambrosiozyma</taxon>
    </lineage>
</organism>
<keyword evidence="2" id="KW-1185">Reference proteome</keyword>
<dbReference type="EMBL" id="BSXS01011330">
    <property type="protein sequence ID" value="GMF00252.1"/>
    <property type="molecule type" value="Genomic_DNA"/>
</dbReference>
<proteinExistence type="predicted"/>
<gene>
    <name evidence="1" type="ORF">Amon02_001095600</name>
</gene>
<comment type="caution">
    <text evidence="1">The sequence shown here is derived from an EMBL/GenBank/DDBJ whole genome shotgun (WGS) entry which is preliminary data.</text>
</comment>
<dbReference type="Proteomes" id="UP001165064">
    <property type="component" value="Unassembled WGS sequence"/>
</dbReference>
<reference evidence="1" key="1">
    <citation type="submission" date="2023-04" db="EMBL/GenBank/DDBJ databases">
        <title>Ambrosiozyma monospora NBRC 10751.</title>
        <authorList>
            <person name="Ichikawa N."/>
            <person name="Sato H."/>
            <person name="Tonouchi N."/>
        </authorList>
    </citation>
    <scope>NUCLEOTIDE SEQUENCE</scope>
    <source>
        <strain evidence="1">NBRC 10751</strain>
    </source>
</reference>
<evidence type="ECO:0000313" key="1">
    <source>
        <dbReference type="EMBL" id="GMF00252.1"/>
    </source>
</evidence>
<name>A0ACB5U3E1_AMBMO</name>
<sequence>MPDTTTSFTENTNKFHKWLAENFEQLSPKIEIADLRDSNQGRGLIAKQDIEEDEVLFEMSRDAILNIETSQLSKVHPENAEKLNNLTQWESLILVLAYEMMLGSSSKWSAYFNVLPSGGYNSLMFWKEEELESLKPSRVLNLN</sequence>